<evidence type="ECO:0000313" key="3">
    <source>
        <dbReference type="Proteomes" id="UP000528457"/>
    </source>
</evidence>
<evidence type="ECO:0000256" key="1">
    <source>
        <dbReference type="SAM" id="SignalP"/>
    </source>
</evidence>
<dbReference type="Gene3D" id="3.10.620.30">
    <property type="match status" value="1"/>
</dbReference>
<name>A0A7X0MXF4_9GAMM</name>
<protein>
    <submittedName>
        <fullName evidence="2">Putative transglutaminase-like cysteine proteinase</fullName>
    </submittedName>
</protein>
<proteinExistence type="predicted"/>
<feature type="signal peptide" evidence="1">
    <location>
        <begin position="1"/>
        <end position="28"/>
    </location>
</feature>
<gene>
    <name evidence="2" type="ORF">HNR48_001140</name>
</gene>
<comment type="caution">
    <text evidence="2">The sequence shown here is derived from an EMBL/GenBank/DDBJ whole genome shotgun (WGS) entry which is preliminary data.</text>
</comment>
<dbReference type="Proteomes" id="UP000528457">
    <property type="component" value="Unassembled WGS sequence"/>
</dbReference>
<accession>A0A7X0MXF4</accession>
<dbReference type="PANTHER" id="PTHR39327:SF1">
    <property type="entry name" value="BLR5470 PROTEIN"/>
    <property type="match status" value="1"/>
</dbReference>
<dbReference type="EMBL" id="JACHHT010000001">
    <property type="protein sequence ID" value="MBB6520862.1"/>
    <property type="molecule type" value="Genomic_DNA"/>
</dbReference>
<organism evidence="2 3">
    <name type="scientific">Pseudoteredinibacter isoporae</name>
    <dbReference type="NCBI Taxonomy" id="570281"/>
    <lineage>
        <taxon>Bacteria</taxon>
        <taxon>Pseudomonadati</taxon>
        <taxon>Pseudomonadota</taxon>
        <taxon>Gammaproteobacteria</taxon>
        <taxon>Cellvibrionales</taxon>
        <taxon>Cellvibrionaceae</taxon>
        <taxon>Pseudoteredinibacter</taxon>
    </lineage>
</organism>
<keyword evidence="1" id="KW-0732">Signal</keyword>
<dbReference type="InterPro" id="IPR010319">
    <property type="entry name" value="Transglutaminase-like_Cys_pept"/>
</dbReference>
<dbReference type="Pfam" id="PF06035">
    <property type="entry name" value="Peptidase_C93"/>
    <property type="match status" value="1"/>
</dbReference>
<sequence>MRQFFSRTTHLHIVISCLFLLNCQLGNAQPQNLSTSILRAQNLENQGISALNDWANMVETLRNPRTDSLQQLSTINQYFNRFSWRSDRQRWQSDDHWSSSFDTIRKQQGDCEDLSIAKFSTLLALGFKEEQLQLHYVFSRAIKSSHMVVSVRLDNGQEVLLDSLSDSLKSMAERTDLQAIYSFNRDGLWIPKLSRDKRSLSLIPSWERLLKDDPILRNPELLSQQFASL</sequence>
<keyword evidence="3" id="KW-1185">Reference proteome</keyword>
<dbReference type="AlphaFoldDB" id="A0A7X0MXF4"/>
<feature type="chain" id="PRO_5030714474" evidence="1">
    <location>
        <begin position="29"/>
        <end position="229"/>
    </location>
</feature>
<dbReference type="RefSeq" id="WP_166850070.1">
    <property type="nucleotide sequence ID" value="NZ_JAAONY010000001.1"/>
</dbReference>
<dbReference type="InParanoid" id="A0A7X0MXF4"/>
<dbReference type="PANTHER" id="PTHR39327">
    <property type="match status" value="1"/>
</dbReference>
<reference evidence="2 3" key="1">
    <citation type="submission" date="2020-08" db="EMBL/GenBank/DDBJ databases">
        <title>Genomic Encyclopedia of Type Strains, Phase IV (KMG-IV): sequencing the most valuable type-strain genomes for metagenomic binning, comparative biology and taxonomic classification.</title>
        <authorList>
            <person name="Goeker M."/>
        </authorList>
    </citation>
    <scope>NUCLEOTIDE SEQUENCE [LARGE SCALE GENOMIC DNA]</scope>
    <source>
        <strain evidence="2 3">DSM 22368</strain>
    </source>
</reference>
<evidence type="ECO:0000313" key="2">
    <source>
        <dbReference type="EMBL" id="MBB6520862.1"/>
    </source>
</evidence>